<organism evidence="3 4">
    <name type="scientific">Cladorrhinum samala</name>
    <dbReference type="NCBI Taxonomy" id="585594"/>
    <lineage>
        <taxon>Eukaryota</taxon>
        <taxon>Fungi</taxon>
        <taxon>Dikarya</taxon>
        <taxon>Ascomycota</taxon>
        <taxon>Pezizomycotina</taxon>
        <taxon>Sordariomycetes</taxon>
        <taxon>Sordariomycetidae</taxon>
        <taxon>Sordariales</taxon>
        <taxon>Podosporaceae</taxon>
        <taxon>Cladorrhinum</taxon>
    </lineage>
</organism>
<feature type="compositionally biased region" description="Polar residues" evidence="1">
    <location>
        <begin position="99"/>
        <end position="116"/>
    </location>
</feature>
<reference evidence="3" key="1">
    <citation type="journal article" date="2023" name="Mol. Phylogenet. Evol.">
        <title>Genome-scale phylogeny and comparative genomics of the fungal order Sordariales.</title>
        <authorList>
            <person name="Hensen N."/>
            <person name="Bonometti L."/>
            <person name="Westerberg I."/>
            <person name="Brannstrom I.O."/>
            <person name="Guillou S."/>
            <person name="Cros-Aarteil S."/>
            <person name="Calhoun S."/>
            <person name="Haridas S."/>
            <person name="Kuo A."/>
            <person name="Mondo S."/>
            <person name="Pangilinan J."/>
            <person name="Riley R."/>
            <person name="LaButti K."/>
            <person name="Andreopoulos B."/>
            <person name="Lipzen A."/>
            <person name="Chen C."/>
            <person name="Yan M."/>
            <person name="Daum C."/>
            <person name="Ng V."/>
            <person name="Clum A."/>
            <person name="Steindorff A."/>
            <person name="Ohm R.A."/>
            <person name="Martin F."/>
            <person name="Silar P."/>
            <person name="Natvig D.O."/>
            <person name="Lalanne C."/>
            <person name="Gautier V."/>
            <person name="Ament-Velasquez S.L."/>
            <person name="Kruys A."/>
            <person name="Hutchinson M.I."/>
            <person name="Powell A.J."/>
            <person name="Barry K."/>
            <person name="Miller A.N."/>
            <person name="Grigoriev I.V."/>
            <person name="Debuchy R."/>
            <person name="Gladieux P."/>
            <person name="Hiltunen Thoren M."/>
            <person name="Johannesson H."/>
        </authorList>
    </citation>
    <scope>NUCLEOTIDE SEQUENCE</scope>
    <source>
        <strain evidence="3">PSN324</strain>
    </source>
</reference>
<dbReference type="InterPro" id="IPR037651">
    <property type="entry name" value="Swc3"/>
</dbReference>
<sequence>MTTRPHPSARPVRIADTMEKNLKRKMPARAAARGEQAAKRRNITPSPAQNSKSSTPTPAPEPEPAAVEDAPPPLPKSVTAGKPLPTVNSPQPDDLPSKDYQTVTESGVLSESLTRSRQTWITEGIFERYWAKPIKKKGVVIEDPNNPPKESMTKLCQVTITIEPHVFEATMYAVKDPKPPPAPASNAPRPVIQYGPPNGVLPPPVTPKPAQPAAASPTPTQTPQPPQLKDEANQPNQPQPQPQPHTQSETPAPPPSGAPIHPPAQVPAGQAPAQSNHAAAPVPVAMPRPVASPRGMESVLSPTTAAPQPPRPPVPASPAMSQQTPYVSGGPSPSVPKPAVNGTSAATAAGASGKPAPGTDPIILMLAEKAGADPMLRDLMKKVAQGEATKVELERFQGVIDALTAESKRRGTSGPSADRLIVDGRSVRYFADEVRSILDIVLRSNPKQTSADLKPPADSDPLVVALVKEALDDVKTRELVRRISEDRTQFLDSTTLKATLERLQGIVRSKQLEQQPKSPVPSTSSAPPKVNGTPNGTAASSAAPTPQPQQALRSKGPPPPPPKPDISAIVFEFAGGTGDRYLFPKFSIVEQVPLPQGAGQQVLCSFLLVRRGSKSEYPQADPDLDYYQPVTIRLFTPTGRHLDHLSRVVAPQAEVQQYMDDVMDKMTRAEYLLLAMRLPRSDGTEPEGKDSETATNGVAAITKEKEAEVMGKEKKGAQNPMAGVLWATKPPRVEMRELSSRSRVYSKDMDLDDGDEQYQNFISTVSGKGVQE</sequence>
<dbReference type="EMBL" id="MU864949">
    <property type="protein sequence ID" value="KAK4464328.1"/>
    <property type="molecule type" value="Genomic_DNA"/>
</dbReference>
<dbReference type="AlphaFoldDB" id="A0AAV9HUF6"/>
<feature type="region of interest" description="Disordered" evidence="1">
    <location>
        <begin position="1"/>
        <end position="116"/>
    </location>
</feature>
<dbReference type="GO" id="GO:0000812">
    <property type="term" value="C:Swr1 complex"/>
    <property type="evidence" value="ECO:0007669"/>
    <property type="project" value="InterPro"/>
</dbReference>
<dbReference type="InterPro" id="IPR057558">
    <property type="entry name" value="Swc3_dom"/>
</dbReference>
<feature type="compositionally biased region" description="Polar residues" evidence="1">
    <location>
        <begin position="43"/>
        <end position="55"/>
    </location>
</feature>
<feature type="compositionally biased region" description="Pro residues" evidence="1">
    <location>
        <begin position="199"/>
        <end position="210"/>
    </location>
</feature>
<dbReference type="Pfam" id="PF24707">
    <property type="entry name" value="Swc3"/>
    <property type="match status" value="1"/>
</dbReference>
<proteinExistence type="predicted"/>
<comment type="caution">
    <text evidence="3">The sequence shown here is derived from an EMBL/GenBank/DDBJ whole genome shotgun (WGS) entry which is preliminary data.</text>
</comment>
<protein>
    <recommendedName>
        <fullName evidence="2">SWR1-complex protein 3 domain-containing protein</fullName>
    </recommendedName>
</protein>
<dbReference type="Proteomes" id="UP001321749">
    <property type="component" value="Unassembled WGS sequence"/>
</dbReference>
<gene>
    <name evidence="3" type="ORF">QBC42DRAFT_197024</name>
</gene>
<feature type="region of interest" description="Disordered" evidence="1">
    <location>
        <begin position="736"/>
        <end position="756"/>
    </location>
</feature>
<feature type="region of interest" description="Disordered" evidence="1">
    <location>
        <begin position="507"/>
        <end position="567"/>
    </location>
</feature>
<evidence type="ECO:0000313" key="3">
    <source>
        <dbReference type="EMBL" id="KAK4464328.1"/>
    </source>
</evidence>
<feature type="domain" description="SWR1-complex protein 3" evidence="2">
    <location>
        <begin position="75"/>
        <end position="177"/>
    </location>
</feature>
<feature type="compositionally biased region" description="Low complexity" evidence="1">
    <location>
        <begin position="537"/>
        <end position="551"/>
    </location>
</feature>
<name>A0AAV9HUF6_9PEZI</name>
<feature type="compositionally biased region" description="Low complexity" evidence="1">
    <location>
        <begin position="342"/>
        <end position="359"/>
    </location>
</feature>
<feature type="compositionally biased region" description="Pro residues" evidence="1">
    <location>
        <begin position="307"/>
        <end position="316"/>
    </location>
</feature>
<dbReference type="PANTHER" id="PTHR28108:SF1">
    <property type="entry name" value="SWR1-COMPLEX PROTEIN 3"/>
    <property type="match status" value="1"/>
</dbReference>
<evidence type="ECO:0000256" key="1">
    <source>
        <dbReference type="SAM" id="MobiDB-lite"/>
    </source>
</evidence>
<feature type="compositionally biased region" description="Basic and acidic residues" evidence="1">
    <location>
        <begin position="736"/>
        <end position="749"/>
    </location>
</feature>
<feature type="compositionally biased region" description="Polar residues" evidence="1">
    <location>
        <begin position="512"/>
        <end position="536"/>
    </location>
</feature>
<feature type="compositionally biased region" description="Low complexity" evidence="1">
    <location>
        <begin position="266"/>
        <end position="293"/>
    </location>
</feature>
<evidence type="ECO:0000259" key="2">
    <source>
        <dbReference type="Pfam" id="PF24707"/>
    </source>
</evidence>
<feature type="region of interest" description="Disordered" evidence="1">
    <location>
        <begin position="173"/>
        <end position="360"/>
    </location>
</feature>
<accession>A0AAV9HUF6</accession>
<dbReference type="PANTHER" id="PTHR28108">
    <property type="entry name" value="SWR1-COMPLEX PROTEIN 3"/>
    <property type="match status" value="1"/>
</dbReference>
<reference evidence="3" key="2">
    <citation type="submission" date="2023-06" db="EMBL/GenBank/DDBJ databases">
        <authorList>
            <consortium name="Lawrence Berkeley National Laboratory"/>
            <person name="Mondo S.J."/>
            <person name="Hensen N."/>
            <person name="Bonometti L."/>
            <person name="Westerberg I."/>
            <person name="Brannstrom I.O."/>
            <person name="Guillou S."/>
            <person name="Cros-Aarteil S."/>
            <person name="Calhoun S."/>
            <person name="Haridas S."/>
            <person name="Kuo A."/>
            <person name="Pangilinan J."/>
            <person name="Riley R."/>
            <person name="Labutti K."/>
            <person name="Andreopoulos B."/>
            <person name="Lipzen A."/>
            <person name="Chen C."/>
            <person name="Yanf M."/>
            <person name="Daum C."/>
            <person name="Ng V."/>
            <person name="Clum A."/>
            <person name="Steindorff A."/>
            <person name="Ohm R."/>
            <person name="Martin F."/>
            <person name="Silar P."/>
            <person name="Natvig D."/>
            <person name="Lalanne C."/>
            <person name="Gautier V."/>
            <person name="Ament-Velasquez S.L."/>
            <person name="Kruys A."/>
            <person name="Hutchinson M.I."/>
            <person name="Powell A.J."/>
            <person name="Barry K."/>
            <person name="Miller A.N."/>
            <person name="Grigoriev I.V."/>
            <person name="Debuchy R."/>
            <person name="Gladieux P."/>
            <person name="Thoren M.H."/>
            <person name="Johannesson H."/>
        </authorList>
    </citation>
    <scope>NUCLEOTIDE SEQUENCE</scope>
    <source>
        <strain evidence="3">PSN324</strain>
    </source>
</reference>
<feature type="compositionally biased region" description="Pro residues" evidence="1">
    <location>
        <begin position="251"/>
        <end position="265"/>
    </location>
</feature>
<keyword evidence="4" id="KW-1185">Reference proteome</keyword>
<dbReference type="GO" id="GO:0140849">
    <property type="term" value="F:ATP-dependent H2AZ histone chaperone activity"/>
    <property type="evidence" value="ECO:0007669"/>
    <property type="project" value="InterPro"/>
</dbReference>
<evidence type="ECO:0000313" key="4">
    <source>
        <dbReference type="Proteomes" id="UP001321749"/>
    </source>
</evidence>